<dbReference type="GO" id="GO:0004558">
    <property type="term" value="F:alpha-1,4-glucosidase activity"/>
    <property type="evidence" value="ECO:0007669"/>
    <property type="project" value="TreeGrafter"/>
</dbReference>
<sequence length="173" mass="18994">DSGHGVFPAPWTSIIPTFLRAGYILPRQSPALTTAAARQNQFELVIGSLNDPSGTGSATGELYWDDGEAWIDLGAIEQHDYFHFTFKFTYTKASATLKITAERNATALTLPTLNNIEVFGYPYTPDPSQLYVNGQQVTVDKLTYSPFTKVANITSNGLVDLNKGTATLQWKNK</sequence>
<dbReference type="WBParaSite" id="Pan_g1914.t1">
    <property type="protein sequence ID" value="Pan_g1914.t1"/>
    <property type="gene ID" value="Pan_g1914"/>
</dbReference>
<reference evidence="1" key="1">
    <citation type="journal article" date="2013" name="Genetics">
        <title>The draft genome and transcriptome of Panagrellus redivivus are shaped by the harsh demands of a free-living lifestyle.</title>
        <authorList>
            <person name="Srinivasan J."/>
            <person name="Dillman A.R."/>
            <person name="Macchietto M.G."/>
            <person name="Heikkinen L."/>
            <person name="Lakso M."/>
            <person name="Fracchia K.M."/>
            <person name="Antoshechkin I."/>
            <person name="Mortazavi A."/>
            <person name="Wong G."/>
            <person name="Sternberg P.W."/>
        </authorList>
    </citation>
    <scope>NUCLEOTIDE SEQUENCE [LARGE SCALE GENOMIC DNA]</scope>
    <source>
        <strain evidence="1">MT8872</strain>
    </source>
</reference>
<protein>
    <submittedName>
        <fullName evidence="2">F5/8 type C domain-containing protein</fullName>
    </submittedName>
</protein>
<evidence type="ECO:0000313" key="1">
    <source>
        <dbReference type="Proteomes" id="UP000492821"/>
    </source>
</evidence>
<accession>A0A7E4ZV58</accession>
<name>A0A7E4ZV58_PANRE</name>
<dbReference type="PANTHER" id="PTHR22762">
    <property type="entry name" value="ALPHA-GLUCOSIDASE"/>
    <property type="match status" value="1"/>
</dbReference>
<proteinExistence type="predicted"/>
<evidence type="ECO:0000313" key="2">
    <source>
        <dbReference type="WBParaSite" id="Pan_g1914.t1"/>
    </source>
</evidence>
<dbReference type="Proteomes" id="UP000492821">
    <property type="component" value="Unassembled WGS sequence"/>
</dbReference>
<reference evidence="2" key="2">
    <citation type="submission" date="2020-10" db="UniProtKB">
        <authorList>
            <consortium name="WormBaseParasite"/>
        </authorList>
    </citation>
    <scope>IDENTIFICATION</scope>
</reference>
<dbReference type="Gene3D" id="2.60.40.1180">
    <property type="entry name" value="Golgi alpha-mannosidase II"/>
    <property type="match status" value="1"/>
</dbReference>
<organism evidence="1 2">
    <name type="scientific">Panagrellus redivivus</name>
    <name type="common">Microworm</name>
    <dbReference type="NCBI Taxonomy" id="6233"/>
    <lineage>
        <taxon>Eukaryota</taxon>
        <taxon>Metazoa</taxon>
        <taxon>Ecdysozoa</taxon>
        <taxon>Nematoda</taxon>
        <taxon>Chromadorea</taxon>
        <taxon>Rhabditida</taxon>
        <taxon>Tylenchina</taxon>
        <taxon>Panagrolaimomorpha</taxon>
        <taxon>Panagrolaimoidea</taxon>
        <taxon>Panagrolaimidae</taxon>
        <taxon>Panagrellus</taxon>
    </lineage>
</organism>
<dbReference type="InterPro" id="IPR013780">
    <property type="entry name" value="Glyco_hydro_b"/>
</dbReference>
<dbReference type="AlphaFoldDB" id="A0A7E4ZV58"/>
<dbReference type="PANTHER" id="PTHR22762:SF133">
    <property type="entry name" value="P-TYPE DOMAIN-CONTAINING PROTEIN"/>
    <property type="match status" value="1"/>
</dbReference>
<keyword evidence="1" id="KW-1185">Reference proteome</keyword>